<accession>D1MWC5</accession>
<proteinExistence type="evidence at transcript level"/>
<organism evidence="3">
    <name type="scientific">Triatoma dimidiata</name>
    <name type="common">Kissing bug</name>
    <name type="synonym">Meccus dimidiatus</name>
    <dbReference type="NCBI Taxonomy" id="72491"/>
    <lineage>
        <taxon>Eukaryota</taxon>
        <taxon>Metazoa</taxon>
        <taxon>Ecdysozoa</taxon>
        <taxon>Arthropoda</taxon>
        <taxon>Hexapoda</taxon>
        <taxon>Insecta</taxon>
        <taxon>Pterygota</taxon>
        <taxon>Neoptera</taxon>
        <taxon>Paraneoptera</taxon>
        <taxon>Hemiptera</taxon>
        <taxon>Heteroptera</taxon>
        <taxon>Panheteroptera</taxon>
        <taxon>Cimicomorpha</taxon>
        <taxon>Reduviidae</taxon>
        <taxon>Triatominae</taxon>
        <taxon>Triatoma</taxon>
    </lineage>
</organism>
<reference evidence="3" key="1">
    <citation type="journal article" date="2010" name="Infect. Genet. Evol.">
        <title>A repertoire of the dominant transcripts from the salivary glands of the blood-sucking bug, Triatoma dimidiata, a vector of Chagas disease.</title>
        <authorList>
            <person name="Kato H."/>
            <person name="Jochim R.C."/>
            <person name="Gomez E.A."/>
            <person name="Sakoda R."/>
            <person name="Iwata H."/>
            <person name="Valenzuela J.G."/>
            <person name="Hashiguchi Y."/>
        </authorList>
    </citation>
    <scope>NUCLEOTIDE SEQUENCE</scope>
    <source>
        <tissue evidence="3">Salivary gland</tissue>
    </source>
</reference>
<protein>
    <submittedName>
        <fullName evidence="3">Uncharacterized protein</fullName>
    </submittedName>
</protein>
<feature type="region of interest" description="Disordered" evidence="1">
    <location>
        <begin position="201"/>
        <end position="221"/>
    </location>
</feature>
<sequence>MAIALFFSFSLLVGTSLGQNPGNDRILNNVLRTAGDVVNRPLDLNHEQVKLTIKLVDSGLEHGTNLGKMGVAAGTTLSSQGLGGSVDIGKQSLDLVGTVSEIVPGSQILPVRYVTDGGKTVLDVGNNVGQKSIKGASVLGNEVLDKTKTVTKITTGTIENLSSARTRLAKDTVSTSLDAVANVLNTGVDAFRAIVPGFSQAVPEPTAKPEPEPSGWFSFSR</sequence>
<evidence type="ECO:0000256" key="1">
    <source>
        <dbReference type="SAM" id="MobiDB-lite"/>
    </source>
</evidence>
<feature type="chain" id="PRO_5003025353" evidence="2">
    <location>
        <begin position="19"/>
        <end position="221"/>
    </location>
</feature>
<feature type="signal peptide" evidence="2">
    <location>
        <begin position="1"/>
        <end position="18"/>
    </location>
</feature>
<evidence type="ECO:0000256" key="2">
    <source>
        <dbReference type="SAM" id="SignalP"/>
    </source>
</evidence>
<name>D1MWC5_TRIDM</name>
<keyword evidence="2" id="KW-0732">Signal</keyword>
<evidence type="ECO:0000313" key="3">
    <source>
        <dbReference type="EMBL" id="BAI50826.1"/>
    </source>
</evidence>
<dbReference type="AlphaFoldDB" id="D1MWC5"/>
<dbReference type="EMBL" id="AB470376">
    <property type="protein sequence ID" value="BAI50826.1"/>
    <property type="molecule type" value="mRNA"/>
</dbReference>